<dbReference type="InterPro" id="IPR019533">
    <property type="entry name" value="Peptidase_S26"/>
</dbReference>
<feature type="transmembrane region" description="Helical" evidence="11">
    <location>
        <begin position="290"/>
        <end position="312"/>
    </location>
</feature>
<evidence type="ECO:0000256" key="2">
    <source>
        <dbReference type="ARBA" id="ARBA00022670"/>
    </source>
</evidence>
<reference evidence="13" key="1">
    <citation type="submission" date="2021-03" db="EMBL/GenBank/DDBJ databases">
        <title>Genomic Encyclopedia of Type Strains, Phase IV (KMG-IV): sequencing the most valuable type-strain genomes for metagenomic binning, comparative biology and taxonomic classification.</title>
        <authorList>
            <person name="Goeker M."/>
        </authorList>
    </citation>
    <scope>NUCLEOTIDE SEQUENCE</scope>
    <source>
        <strain evidence="13">DSM 26232</strain>
    </source>
</reference>
<evidence type="ECO:0000256" key="6">
    <source>
        <dbReference type="ARBA" id="ARBA00022968"/>
    </source>
</evidence>
<keyword evidence="14" id="KW-1185">Reference proteome</keyword>
<evidence type="ECO:0000256" key="3">
    <source>
        <dbReference type="ARBA" id="ARBA00022692"/>
    </source>
</evidence>
<dbReference type="InterPro" id="IPR036286">
    <property type="entry name" value="LexA/Signal_pep-like_sf"/>
</dbReference>
<dbReference type="EMBL" id="JAGGLC010000001">
    <property type="protein sequence ID" value="MBP1986009.1"/>
    <property type="molecule type" value="Genomic_DNA"/>
</dbReference>
<proteinExistence type="predicted"/>
<keyword evidence="7 11" id="KW-1133">Transmembrane helix</keyword>
<dbReference type="RefSeq" id="WP_209490102.1">
    <property type="nucleotide sequence ID" value="NZ_JAGGLC010000001.1"/>
</dbReference>
<evidence type="ECO:0000256" key="4">
    <source>
        <dbReference type="ARBA" id="ARBA00022801"/>
    </source>
</evidence>
<dbReference type="Gene3D" id="2.10.109.10">
    <property type="entry name" value="Umud Fragment, subunit A"/>
    <property type="match status" value="1"/>
</dbReference>
<evidence type="ECO:0000256" key="5">
    <source>
        <dbReference type="ARBA" id="ARBA00022824"/>
    </source>
</evidence>
<dbReference type="GO" id="GO:0006465">
    <property type="term" value="P:signal peptide processing"/>
    <property type="evidence" value="ECO:0007669"/>
    <property type="project" value="InterPro"/>
</dbReference>
<accession>A0A8T4GT02</accession>
<dbReference type="InterPro" id="IPR019756">
    <property type="entry name" value="Pept_S26A_signal_pept_1_Ser-AS"/>
</dbReference>
<evidence type="ECO:0000256" key="1">
    <source>
        <dbReference type="ARBA" id="ARBA00004648"/>
    </source>
</evidence>
<keyword evidence="2" id="KW-0645">Protease</keyword>
<dbReference type="PANTHER" id="PTHR10806:SF6">
    <property type="entry name" value="SIGNAL PEPTIDASE COMPLEX CATALYTIC SUBUNIT SEC11"/>
    <property type="match status" value="1"/>
</dbReference>
<dbReference type="OrthoDB" id="50404at2157"/>
<protein>
    <recommendedName>
        <fullName evidence="9">Signal peptidase I</fullName>
    </recommendedName>
</protein>
<evidence type="ECO:0000256" key="8">
    <source>
        <dbReference type="ARBA" id="ARBA00023136"/>
    </source>
</evidence>
<comment type="subcellular location">
    <subcellularLocation>
        <location evidence="1">Endoplasmic reticulum membrane</location>
        <topology evidence="1">Single-pass type II membrane protein</topology>
    </subcellularLocation>
</comment>
<organism evidence="13 14">
    <name type="scientific">Halolamina salifodinae</name>
    <dbReference type="NCBI Taxonomy" id="1202767"/>
    <lineage>
        <taxon>Archaea</taxon>
        <taxon>Methanobacteriati</taxon>
        <taxon>Methanobacteriota</taxon>
        <taxon>Stenosarchaea group</taxon>
        <taxon>Halobacteria</taxon>
        <taxon>Halobacteriales</taxon>
        <taxon>Haloferacaceae</taxon>
    </lineage>
</organism>
<dbReference type="Proteomes" id="UP000823736">
    <property type="component" value="Unassembled WGS sequence"/>
</dbReference>
<evidence type="ECO:0000256" key="9">
    <source>
        <dbReference type="ARBA" id="ARBA00033305"/>
    </source>
</evidence>
<dbReference type="GO" id="GO:0016020">
    <property type="term" value="C:membrane"/>
    <property type="evidence" value="ECO:0007669"/>
    <property type="project" value="InterPro"/>
</dbReference>
<evidence type="ECO:0000256" key="11">
    <source>
        <dbReference type="SAM" id="Phobius"/>
    </source>
</evidence>
<dbReference type="NCBIfam" id="TIGR02228">
    <property type="entry name" value="sigpep_I_arch"/>
    <property type="match status" value="1"/>
</dbReference>
<dbReference type="PANTHER" id="PTHR10806">
    <property type="entry name" value="SIGNAL PEPTIDASE COMPLEX CATALYTIC SUBUNIT SEC11"/>
    <property type="match status" value="1"/>
</dbReference>
<comment type="function">
    <text evidence="10">Catalytic component of the signal peptidase complex (SPC) which catalyzes the cleavage of N-terminal signal sequences from nascent proteins as they are translocated into the lumen of the endoplasmic reticulum. Specifically cleaves N-terminal signal peptides that contain a hydrophobic alpha-helix (h-region) shorter than 18-20 amino acids.</text>
</comment>
<keyword evidence="6" id="KW-0735">Signal-anchor</keyword>
<evidence type="ECO:0000256" key="10">
    <source>
        <dbReference type="ARBA" id="ARBA00045533"/>
    </source>
</evidence>
<sequence>MIKRLAVVLAIFAAVALTAPASPIHVSYVYSDSMEPTLDVNDGYVVVSGAVEQGDIAVFHSPERDEYVTHRVVDRTDAGFVTKGDNNDVTDQSTGYPYVQREDIVGTVLTVGGEPLTIPNLGVVASLLAGNRLLVAAIGGLLVVGSMLYDAGDADRPERSVVRVSDVTHPLLVVALLAAVGILLTGAVTHEMTFVAVDGGGGGANTLTVGEPGTEELLISVPSQSFTYRMLDTEGATVTAHEANATAVSATLRIPPQDTHGTHDASLAVYRYPAVLPEGVVRSLHTTSPVLAASATVGALFAPIFLVYAVLFDGKQPLRFGRSQRRPNWRGGR</sequence>
<name>A0A8T4GT02_9EURY</name>
<evidence type="ECO:0000313" key="14">
    <source>
        <dbReference type="Proteomes" id="UP000823736"/>
    </source>
</evidence>
<dbReference type="SUPFAM" id="SSF51306">
    <property type="entry name" value="LexA/Signal peptidase"/>
    <property type="match status" value="1"/>
</dbReference>
<evidence type="ECO:0000259" key="12">
    <source>
        <dbReference type="Pfam" id="PF10502"/>
    </source>
</evidence>
<dbReference type="Pfam" id="PF10502">
    <property type="entry name" value="Peptidase_S26"/>
    <property type="match status" value="1"/>
</dbReference>
<gene>
    <name evidence="13" type="ORF">J2753_000482</name>
</gene>
<dbReference type="InterPro" id="IPR001733">
    <property type="entry name" value="Peptidase_S26B"/>
</dbReference>
<feature type="domain" description="Peptidase S26" evidence="12">
    <location>
        <begin position="4"/>
        <end position="72"/>
    </location>
</feature>
<keyword evidence="3 11" id="KW-0812">Transmembrane</keyword>
<evidence type="ECO:0000256" key="7">
    <source>
        <dbReference type="ARBA" id="ARBA00022989"/>
    </source>
</evidence>
<keyword evidence="8 11" id="KW-0472">Membrane</keyword>
<evidence type="ECO:0000313" key="13">
    <source>
        <dbReference type="EMBL" id="MBP1986009.1"/>
    </source>
</evidence>
<comment type="caution">
    <text evidence="13">The sequence shown here is derived from an EMBL/GenBank/DDBJ whole genome shotgun (WGS) entry which is preliminary data.</text>
</comment>
<dbReference type="AlphaFoldDB" id="A0A8T4GT02"/>
<keyword evidence="5" id="KW-0256">Endoplasmic reticulum</keyword>
<dbReference type="PROSITE" id="PS00501">
    <property type="entry name" value="SPASE_I_1"/>
    <property type="match status" value="1"/>
</dbReference>
<dbReference type="GO" id="GO:0004252">
    <property type="term" value="F:serine-type endopeptidase activity"/>
    <property type="evidence" value="ECO:0007669"/>
    <property type="project" value="InterPro"/>
</dbReference>
<feature type="transmembrane region" description="Helical" evidence="11">
    <location>
        <begin position="129"/>
        <end position="149"/>
    </location>
</feature>
<feature type="transmembrane region" description="Helical" evidence="11">
    <location>
        <begin position="170"/>
        <end position="188"/>
    </location>
</feature>
<keyword evidence="4 13" id="KW-0378">Hydrolase</keyword>
<dbReference type="CDD" id="cd06530">
    <property type="entry name" value="S26_SPase_I"/>
    <property type="match status" value="1"/>
</dbReference>